<feature type="region of interest" description="Disordered" evidence="1">
    <location>
        <begin position="1"/>
        <end position="119"/>
    </location>
</feature>
<accession>N1PM09</accession>
<dbReference type="Proteomes" id="UP000016933">
    <property type="component" value="Unassembled WGS sequence"/>
</dbReference>
<evidence type="ECO:0000313" key="3">
    <source>
        <dbReference type="Proteomes" id="UP000016933"/>
    </source>
</evidence>
<protein>
    <submittedName>
        <fullName evidence="2">Uncharacterized protein</fullName>
    </submittedName>
</protein>
<reference evidence="2 3" key="2">
    <citation type="journal article" date="2012" name="PLoS Pathog.">
        <title>Diverse lifestyles and strategies of plant pathogenesis encoded in the genomes of eighteen Dothideomycetes fungi.</title>
        <authorList>
            <person name="Ohm R.A."/>
            <person name="Feau N."/>
            <person name="Henrissat B."/>
            <person name="Schoch C.L."/>
            <person name="Horwitz B.A."/>
            <person name="Barry K.W."/>
            <person name="Condon B.J."/>
            <person name="Copeland A.C."/>
            <person name="Dhillon B."/>
            <person name="Glaser F."/>
            <person name="Hesse C.N."/>
            <person name="Kosti I."/>
            <person name="LaButti K."/>
            <person name="Lindquist E.A."/>
            <person name="Lucas S."/>
            <person name="Salamov A.A."/>
            <person name="Bradshaw R.E."/>
            <person name="Ciuffetti L."/>
            <person name="Hamelin R.C."/>
            <person name="Kema G.H.J."/>
            <person name="Lawrence C."/>
            <person name="Scott J.A."/>
            <person name="Spatafora J.W."/>
            <person name="Turgeon B.G."/>
            <person name="de Wit P.J.G.M."/>
            <person name="Zhong S."/>
            <person name="Goodwin S.B."/>
            <person name="Grigoriev I.V."/>
        </authorList>
    </citation>
    <scope>NUCLEOTIDE SEQUENCE [LARGE SCALE GENOMIC DNA]</scope>
    <source>
        <strain evidence="3">NZE10 / CBS 128990</strain>
    </source>
</reference>
<gene>
    <name evidence="2" type="ORF">DOTSEDRAFT_24551</name>
</gene>
<evidence type="ECO:0000256" key="1">
    <source>
        <dbReference type="SAM" id="MobiDB-lite"/>
    </source>
</evidence>
<keyword evidence="3" id="KW-1185">Reference proteome</keyword>
<proteinExistence type="predicted"/>
<evidence type="ECO:0000313" key="2">
    <source>
        <dbReference type="EMBL" id="EME44527.1"/>
    </source>
</evidence>
<dbReference type="AlphaFoldDB" id="N1PM09"/>
<name>N1PM09_DOTSN</name>
<feature type="compositionally biased region" description="Basic and acidic residues" evidence="1">
    <location>
        <begin position="44"/>
        <end position="58"/>
    </location>
</feature>
<feature type="compositionally biased region" description="Acidic residues" evidence="1">
    <location>
        <begin position="83"/>
        <end position="108"/>
    </location>
</feature>
<feature type="compositionally biased region" description="Basic and acidic residues" evidence="1">
    <location>
        <begin position="24"/>
        <end position="33"/>
    </location>
</feature>
<sequence>MLKSPVLPNAHSRSKGVALKPSVHRPEDQDHSPAEFNPSSRRHSTGDYADKMVERHQDTSNPIGEEAKSRAVAAKNQRKELEEMTEDETDGFTDEGLEECEREAEEELQRESVLQLCLG</sequence>
<organism evidence="2 3">
    <name type="scientific">Dothistroma septosporum (strain NZE10 / CBS 128990)</name>
    <name type="common">Red band needle blight fungus</name>
    <name type="synonym">Mycosphaerella pini</name>
    <dbReference type="NCBI Taxonomy" id="675120"/>
    <lineage>
        <taxon>Eukaryota</taxon>
        <taxon>Fungi</taxon>
        <taxon>Dikarya</taxon>
        <taxon>Ascomycota</taxon>
        <taxon>Pezizomycotina</taxon>
        <taxon>Dothideomycetes</taxon>
        <taxon>Dothideomycetidae</taxon>
        <taxon>Mycosphaerellales</taxon>
        <taxon>Mycosphaerellaceae</taxon>
        <taxon>Dothistroma</taxon>
    </lineage>
</organism>
<dbReference type="EMBL" id="KB446539">
    <property type="protein sequence ID" value="EME44527.1"/>
    <property type="molecule type" value="Genomic_DNA"/>
</dbReference>
<reference evidence="3" key="1">
    <citation type="journal article" date="2012" name="PLoS Genet.">
        <title>The genomes of the fungal plant pathogens Cladosporium fulvum and Dothistroma septosporum reveal adaptation to different hosts and lifestyles but also signatures of common ancestry.</title>
        <authorList>
            <person name="de Wit P.J.G.M."/>
            <person name="van der Burgt A."/>
            <person name="Oekmen B."/>
            <person name="Stergiopoulos I."/>
            <person name="Abd-Elsalam K.A."/>
            <person name="Aerts A.L."/>
            <person name="Bahkali A.H."/>
            <person name="Beenen H.G."/>
            <person name="Chettri P."/>
            <person name="Cox M.P."/>
            <person name="Datema E."/>
            <person name="de Vries R.P."/>
            <person name="Dhillon B."/>
            <person name="Ganley A.R."/>
            <person name="Griffiths S.A."/>
            <person name="Guo Y."/>
            <person name="Hamelin R.C."/>
            <person name="Henrissat B."/>
            <person name="Kabir M.S."/>
            <person name="Jashni M.K."/>
            <person name="Kema G."/>
            <person name="Klaubauf S."/>
            <person name="Lapidus A."/>
            <person name="Levasseur A."/>
            <person name="Lindquist E."/>
            <person name="Mehrabi R."/>
            <person name="Ohm R.A."/>
            <person name="Owen T.J."/>
            <person name="Salamov A."/>
            <person name="Schwelm A."/>
            <person name="Schijlen E."/>
            <person name="Sun H."/>
            <person name="van den Burg H.A."/>
            <person name="van Ham R.C.H.J."/>
            <person name="Zhang S."/>
            <person name="Goodwin S.B."/>
            <person name="Grigoriev I.V."/>
            <person name="Collemare J."/>
            <person name="Bradshaw R.E."/>
        </authorList>
    </citation>
    <scope>NUCLEOTIDE SEQUENCE [LARGE SCALE GENOMIC DNA]</scope>
    <source>
        <strain evidence="3">NZE10 / CBS 128990</strain>
    </source>
</reference>
<dbReference type="HOGENOM" id="CLU_2061425_0_0_1"/>